<dbReference type="NCBIfam" id="TIGR01830">
    <property type="entry name" value="3oxo_ACP_reduc"/>
    <property type="match status" value="1"/>
</dbReference>
<dbReference type="InterPro" id="IPR011284">
    <property type="entry name" value="3oxo_ACP_reduc"/>
</dbReference>
<dbReference type="InterPro" id="IPR002347">
    <property type="entry name" value="SDR_fam"/>
</dbReference>
<dbReference type="RefSeq" id="WP_160661339.1">
    <property type="nucleotide sequence ID" value="NZ_BAABDV010000001.1"/>
</dbReference>
<comment type="catalytic activity">
    <reaction evidence="12">
        <text>a (3R)-hydroxyacyl-[ACP] + NADP(+) = a 3-oxoacyl-[ACP] + NADPH + H(+)</text>
        <dbReference type="Rhea" id="RHEA:17397"/>
        <dbReference type="Rhea" id="RHEA-COMP:9916"/>
        <dbReference type="Rhea" id="RHEA-COMP:9945"/>
        <dbReference type="ChEBI" id="CHEBI:15378"/>
        <dbReference type="ChEBI" id="CHEBI:57783"/>
        <dbReference type="ChEBI" id="CHEBI:58349"/>
        <dbReference type="ChEBI" id="CHEBI:78776"/>
        <dbReference type="ChEBI" id="CHEBI:78827"/>
        <dbReference type="EC" id="1.1.1.100"/>
    </reaction>
</comment>
<evidence type="ECO:0000256" key="3">
    <source>
        <dbReference type="ARBA" id="ARBA00012948"/>
    </source>
</evidence>
<keyword evidence="7 12" id="KW-0560">Oxidoreductase</keyword>
<evidence type="ECO:0000313" key="14">
    <source>
        <dbReference type="EMBL" id="MXO53584.1"/>
    </source>
</evidence>
<dbReference type="UniPathway" id="UPA00094"/>
<comment type="subunit">
    <text evidence="12">Homotetramer.</text>
</comment>
<evidence type="ECO:0000256" key="9">
    <source>
        <dbReference type="ARBA" id="ARBA00023160"/>
    </source>
</evidence>
<dbReference type="GO" id="GO:0030497">
    <property type="term" value="P:fatty acid elongation"/>
    <property type="evidence" value="ECO:0007669"/>
    <property type="project" value="UniProtKB-ARBA"/>
</dbReference>
<dbReference type="PRINTS" id="PR00081">
    <property type="entry name" value="GDHRDH"/>
</dbReference>
<feature type="active site" description="Proton acceptor" evidence="10">
    <location>
        <position position="156"/>
    </location>
</feature>
<dbReference type="EC" id="1.1.1.100" evidence="3 12"/>
<evidence type="ECO:0000256" key="7">
    <source>
        <dbReference type="ARBA" id="ARBA00023002"/>
    </source>
</evidence>
<dbReference type="PANTHER" id="PTHR42879">
    <property type="entry name" value="3-OXOACYL-(ACYL-CARRIER-PROTEIN) REDUCTASE"/>
    <property type="match status" value="1"/>
</dbReference>
<evidence type="ECO:0000256" key="11">
    <source>
        <dbReference type="PIRSR" id="PIRSR611284-2"/>
    </source>
</evidence>
<keyword evidence="4 12" id="KW-0444">Lipid biosynthesis</keyword>
<feature type="binding site" evidence="11">
    <location>
        <position position="189"/>
    </location>
    <ligand>
        <name>NADP(+)</name>
        <dbReference type="ChEBI" id="CHEBI:58349"/>
    </ligand>
</feature>
<keyword evidence="9 12" id="KW-0275">Fatty acid biosynthesis</keyword>
<evidence type="ECO:0000256" key="2">
    <source>
        <dbReference type="ARBA" id="ARBA00006484"/>
    </source>
</evidence>
<comment type="similarity">
    <text evidence="2 12">Belongs to the short-chain dehydrogenases/reductases (SDR) family.</text>
</comment>
<keyword evidence="6 11" id="KW-0521">NADP</keyword>
<sequence>MFSLEGKTALVTGASGGIGSSIAYALAKQGARLALSGSNGDKLRAFREQLIEEVGGDHVEITCDLSNSTQVEELIPATIETLGKMDILVNNAGITRDNLAMRMKDEEWDQVIRINLEASFRLMRAAARPMMKARGGRIVSITSVVGHTGNPGQMNYVAAKAGLTGMTKSLAQELASRNITVNCVAPGFIRTAMTDALDDKQKDAINSRIPMARMGEGEEVAAAVAYLASDEAAYVTGQTLHVNGGMAMMG</sequence>
<feature type="domain" description="Ketoreductase" evidence="13">
    <location>
        <begin position="7"/>
        <end position="192"/>
    </location>
</feature>
<dbReference type="NCBIfam" id="NF005559">
    <property type="entry name" value="PRK07231.1"/>
    <property type="match status" value="1"/>
</dbReference>
<comment type="function">
    <text evidence="12">Catalyzes the NADPH-dependent reduction of beta-ketoacyl-ACP substrates to beta-hydroxyacyl-ACP products, the first reductive step in the elongation cycle of fatty acid biosynthesis.</text>
</comment>
<dbReference type="Proteomes" id="UP000430272">
    <property type="component" value="Unassembled WGS sequence"/>
</dbReference>
<comment type="pathway">
    <text evidence="1 12">Lipid metabolism; fatty acid biosynthesis.</text>
</comment>
<dbReference type="GO" id="GO:0004316">
    <property type="term" value="F:3-oxoacyl-[acyl-carrier-protein] reductase (NADPH) activity"/>
    <property type="evidence" value="ECO:0007669"/>
    <property type="project" value="UniProtKB-UniRule"/>
</dbReference>
<evidence type="ECO:0000256" key="12">
    <source>
        <dbReference type="RuleBase" id="RU366074"/>
    </source>
</evidence>
<dbReference type="NCBIfam" id="NF009466">
    <property type="entry name" value="PRK12826.1-2"/>
    <property type="match status" value="1"/>
</dbReference>
<dbReference type="OrthoDB" id="286404at2"/>
<comment type="caution">
    <text evidence="14">The sequence shown here is derived from an EMBL/GenBank/DDBJ whole genome shotgun (WGS) entry which is preliminary data.</text>
</comment>
<dbReference type="InterPro" id="IPR036291">
    <property type="entry name" value="NAD(P)-bd_dom_sf"/>
</dbReference>
<evidence type="ECO:0000259" key="13">
    <source>
        <dbReference type="SMART" id="SM00822"/>
    </source>
</evidence>
<dbReference type="InterPro" id="IPR020904">
    <property type="entry name" value="Sc_DH/Rdtase_CS"/>
</dbReference>
<keyword evidence="8 12" id="KW-0443">Lipid metabolism</keyword>
<organism evidence="14 15">
    <name type="scientific">Qipengyuania pelagi</name>
    <dbReference type="NCBI Taxonomy" id="994320"/>
    <lineage>
        <taxon>Bacteria</taxon>
        <taxon>Pseudomonadati</taxon>
        <taxon>Pseudomonadota</taxon>
        <taxon>Alphaproteobacteria</taxon>
        <taxon>Sphingomonadales</taxon>
        <taxon>Erythrobacteraceae</taxon>
        <taxon>Qipengyuania</taxon>
    </lineage>
</organism>
<evidence type="ECO:0000256" key="6">
    <source>
        <dbReference type="ARBA" id="ARBA00022857"/>
    </source>
</evidence>
<name>A0A844Y5Z8_9SPHN</name>
<evidence type="ECO:0000256" key="5">
    <source>
        <dbReference type="ARBA" id="ARBA00022832"/>
    </source>
</evidence>
<evidence type="ECO:0000256" key="1">
    <source>
        <dbReference type="ARBA" id="ARBA00005194"/>
    </source>
</evidence>
<feature type="binding site" evidence="11">
    <location>
        <position position="91"/>
    </location>
    <ligand>
        <name>NADP(+)</name>
        <dbReference type="ChEBI" id="CHEBI:58349"/>
    </ligand>
</feature>
<dbReference type="EMBL" id="WTYD01000001">
    <property type="protein sequence ID" value="MXO53584.1"/>
    <property type="molecule type" value="Genomic_DNA"/>
</dbReference>
<dbReference type="SUPFAM" id="SSF51735">
    <property type="entry name" value="NAD(P)-binding Rossmann-fold domains"/>
    <property type="match status" value="1"/>
</dbReference>
<dbReference type="InterPro" id="IPR057326">
    <property type="entry name" value="KR_dom"/>
</dbReference>
<dbReference type="FunFam" id="3.40.50.720:FF:000037">
    <property type="entry name" value="3-oxoacyl-[acyl-carrier-protein] reductase FabG"/>
    <property type="match status" value="1"/>
</dbReference>
<keyword evidence="15" id="KW-1185">Reference proteome</keyword>
<evidence type="ECO:0000256" key="10">
    <source>
        <dbReference type="PIRSR" id="PIRSR611284-1"/>
    </source>
</evidence>
<evidence type="ECO:0000256" key="4">
    <source>
        <dbReference type="ARBA" id="ARBA00022516"/>
    </source>
</evidence>
<keyword evidence="5 12" id="KW-0276">Fatty acid metabolism</keyword>
<dbReference type="Gene3D" id="3.40.50.720">
    <property type="entry name" value="NAD(P)-binding Rossmann-like Domain"/>
    <property type="match status" value="1"/>
</dbReference>
<dbReference type="PRINTS" id="PR00080">
    <property type="entry name" value="SDRFAMILY"/>
</dbReference>
<dbReference type="CDD" id="cd05333">
    <property type="entry name" value="BKR_SDR_c"/>
    <property type="match status" value="1"/>
</dbReference>
<proteinExistence type="inferred from homology"/>
<evidence type="ECO:0000256" key="8">
    <source>
        <dbReference type="ARBA" id="ARBA00023098"/>
    </source>
</evidence>
<protein>
    <recommendedName>
        <fullName evidence="3 12">3-oxoacyl-[acyl-carrier-protein] reductase</fullName>
        <ecNumber evidence="3 12">1.1.1.100</ecNumber>
    </recommendedName>
</protein>
<feature type="binding site" evidence="11">
    <location>
        <begin position="156"/>
        <end position="160"/>
    </location>
    <ligand>
        <name>NADP(+)</name>
        <dbReference type="ChEBI" id="CHEBI:58349"/>
    </ligand>
</feature>
<dbReference type="GO" id="GO:0051287">
    <property type="term" value="F:NAD binding"/>
    <property type="evidence" value="ECO:0007669"/>
    <property type="project" value="UniProtKB-UniRule"/>
</dbReference>
<evidence type="ECO:0000313" key="15">
    <source>
        <dbReference type="Proteomes" id="UP000430272"/>
    </source>
</evidence>
<reference evidence="14 15" key="1">
    <citation type="submission" date="2019-12" db="EMBL/GenBank/DDBJ databases">
        <title>Genomic-based taxomic classification of the family Erythrobacteraceae.</title>
        <authorList>
            <person name="Xu L."/>
        </authorList>
    </citation>
    <scope>NUCLEOTIDE SEQUENCE [LARGE SCALE GENOMIC DNA]</scope>
    <source>
        <strain evidence="14 15">JCM 17468</strain>
    </source>
</reference>
<dbReference type="PROSITE" id="PS00061">
    <property type="entry name" value="ADH_SHORT"/>
    <property type="match status" value="1"/>
</dbReference>
<accession>A0A844Y5Z8</accession>
<dbReference type="PANTHER" id="PTHR42879:SF2">
    <property type="entry name" value="3-OXOACYL-[ACYL-CARRIER-PROTEIN] REDUCTASE FABG"/>
    <property type="match status" value="1"/>
</dbReference>
<dbReference type="NCBIfam" id="NF004199">
    <property type="entry name" value="PRK05653.1-4"/>
    <property type="match status" value="1"/>
</dbReference>
<dbReference type="Pfam" id="PF13561">
    <property type="entry name" value="adh_short_C2"/>
    <property type="match status" value="1"/>
</dbReference>
<dbReference type="SMART" id="SM00822">
    <property type="entry name" value="PKS_KR"/>
    <property type="match status" value="1"/>
</dbReference>
<gene>
    <name evidence="14" type="primary">fabG</name>
    <name evidence="14" type="ORF">GRI47_06105</name>
</gene>
<dbReference type="InterPro" id="IPR050259">
    <property type="entry name" value="SDR"/>
</dbReference>
<dbReference type="AlphaFoldDB" id="A0A844Y5Z8"/>